<dbReference type="AlphaFoldDB" id="A0A6J3MJB1"/>
<dbReference type="Proteomes" id="UP000504637">
    <property type="component" value="Unplaced"/>
</dbReference>
<name>A0A6J3MJB1_9PEZI</name>
<dbReference type="CDD" id="cd21789">
    <property type="entry name" value="Rad21_Rec8_M_SpRec8p-like"/>
    <property type="match status" value="1"/>
</dbReference>
<proteinExistence type="predicted"/>
<feature type="domain" description="Rad21/Rec8-like protein N-terminal" evidence="4">
    <location>
        <begin position="1"/>
        <end position="105"/>
    </location>
</feature>
<dbReference type="PANTHER" id="PTHR12585">
    <property type="entry name" value="SCC1 / RAD21 FAMILY MEMBER"/>
    <property type="match status" value="1"/>
</dbReference>
<gene>
    <name evidence="6" type="ORF">K489DRAFT_398144</name>
</gene>
<dbReference type="InterPro" id="IPR039781">
    <property type="entry name" value="Rad21/Rec8-like"/>
</dbReference>
<reference evidence="6" key="1">
    <citation type="submission" date="2020-01" db="EMBL/GenBank/DDBJ databases">
        <authorList>
            <consortium name="DOE Joint Genome Institute"/>
            <person name="Haridas S."/>
            <person name="Albert R."/>
            <person name="Binder M."/>
            <person name="Bloem J."/>
            <person name="Labutti K."/>
            <person name="Salamov A."/>
            <person name="Andreopoulos B."/>
            <person name="Baker S.E."/>
            <person name="Barry K."/>
            <person name="Bills G."/>
            <person name="Bluhm B.H."/>
            <person name="Cannon C."/>
            <person name="Castanera R."/>
            <person name="Culley D.E."/>
            <person name="Daum C."/>
            <person name="Ezra D."/>
            <person name="Gonzalez J.B."/>
            <person name="Henrissat B."/>
            <person name="Kuo A."/>
            <person name="Liang C."/>
            <person name="Lipzen A."/>
            <person name="Lutzoni F."/>
            <person name="Magnuson J."/>
            <person name="Mondo S."/>
            <person name="Nolan M."/>
            <person name="Ohm R."/>
            <person name="Pangilinan J."/>
            <person name="Park H.-J."/>
            <person name="Ramirez L."/>
            <person name="Alfaro M."/>
            <person name="Sun H."/>
            <person name="Tritt A."/>
            <person name="Yoshinaga Y."/>
            <person name="Zwiers L.-H."/>
            <person name="Turgeon B.G."/>
            <person name="Goodwin S.B."/>
            <person name="Spatafora J.W."/>
            <person name="Crous P.W."/>
            <person name="Grigoriev I.V."/>
        </authorList>
    </citation>
    <scope>NUCLEOTIDE SEQUENCE</scope>
    <source>
        <strain evidence="6">CBS 342.82</strain>
    </source>
</reference>
<protein>
    <recommendedName>
        <fullName evidence="4">Rad21/Rec8-like protein N-terminal domain-containing protein</fullName>
    </recommendedName>
</protein>
<dbReference type="PANTHER" id="PTHR12585:SF70">
    <property type="entry name" value="RAD21_REC8 N TERMINAL DOMAIN PROTEIN (AFU_ORTHOLOGUE AFUA_6G02900)"/>
    <property type="match status" value="1"/>
</dbReference>
<dbReference type="InterPro" id="IPR006910">
    <property type="entry name" value="Rad21_Rec8_N"/>
</dbReference>
<dbReference type="GO" id="GO:0003682">
    <property type="term" value="F:chromatin binding"/>
    <property type="evidence" value="ECO:0007669"/>
    <property type="project" value="TreeGrafter"/>
</dbReference>
<dbReference type="OrthoDB" id="5427633at2759"/>
<reference evidence="6" key="3">
    <citation type="submission" date="2025-08" db="UniProtKB">
        <authorList>
            <consortium name="RefSeq"/>
        </authorList>
    </citation>
    <scope>IDENTIFICATION</scope>
    <source>
        <strain evidence="6">CBS 342.82</strain>
    </source>
</reference>
<evidence type="ECO:0000313" key="5">
    <source>
        <dbReference type="Proteomes" id="UP000504637"/>
    </source>
</evidence>
<accession>A0A6J3MJB1</accession>
<dbReference type="RefSeq" id="XP_033465001.1">
    <property type="nucleotide sequence ID" value="XM_033606927.1"/>
</dbReference>
<feature type="compositionally biased region" description="Low complexity" evidence="3">
    <location>
        <begin position="599"/>
        <end position="610"/>
    </location>
</feature>
<dbReference type="GeneID" id="54364727"/>
<evidence type="ECO:0000259" key="4">
    <source>
        <dbReference type="Pfam" id="PF04825"/>
    </source>
</evidence>
<evidence type="ECO:0000256" key="1">
    <source>
        <dbReference type="ARBA" id="ARBA00004123"/>
    </source>
</evidence>
<feature type="compositionally biased region" description="Gly residues" evidence="3">
    <location>
        <begin position="540"/>
        <end position="550"/>
    </location>
</feature>
<dbReference type="GO" id="GO:0030892">
    <property type="term" value="C:mitotic cohesin complex"/>
    <property type="evidence" value="ECO:0007669"/>
    <property type="project" value="TreeGrafter"/>
</dbReference>
<organism evidence="6">
    <name type="scientific">Dissoconium aciculare CBS 342.82</name>
    <dbReference type="NCBI Taxonomy" id="1314786"/>
    <lineage>
        <taxon>Eukaryota</taxon>
        <taxon>Fungi</taxon>
        <taxon>Dikarya</taxon>
        <taxon>Ascomycota</taxon>
        <taxon>Pezizomycotina</taxon>
        <taxon>Dothideomycetes</taxon>
        <taxon>Dothideomycetidae</taxon>
        <taxon>Mycosphaerellales</taxon>
        <taxon>Dissoconiaceae</taxon>
        <taxon>Dissoconium</taxon>
    </lineage>
</organism>
<evidence type="ECO:0000256" key="2">
    <source>
        <dbReference type="ARBA" id="ARBA00023242"/>
    </source>
</evidence>
<feature type="region of interest" description="Disordered" evidence="3">
    <location>
        <begin position="599"/>
        <end position="625"/>
    </location>
</feature>
<keyword evidence="5" id="KW-1185">Reference proteome</keyword>
<dbReference type="GO" id="GO:0007064">
    <property type="term" value="P:mitotic sister chromatid cohesion"/>
    <property type="evidence" value="ECO:0007669"/>
    <property type="project" value="TreeGrafter"/>
</dbReference>
<dbReference type="GO" id="GO:0005634">
    <property type="term" value="C:nucleus"/>
    <property type="evidence" value="ECO:0007669"/>
    <property type="project" value="UniProtKB-SubCell"/>
</dbReference>
<comment type="subcellular location">
    <subcellularLocation>
        <location evidence="1">Nucleus</location>
    </subcellularLocation>
</comment>
<feature type="region of interest" description="Disordered" evidence="3">
    <location>
        <begin position="473"/>
        <end position="550"/>
    </location>
</feature>
<evidence type="ECO:0000313" key="6">
    <source>
        <dbReference type="RefSeq" id="XP_033465001.1"/>
    </source>
</evidence>
<sequence>MFYSHEVLTSRKYGVATIWLVATLGSKSALKKVSRRAILDVDVTKACESIIEPGVPMALRLQSNLLYGVARVYSQQCGYVLTDAENAKNGLRALVNVVRAAGLEAEGAHRGKKDHLVLRDDPAFLLDLDLAPADLSNLEFLNEIDQKDDDGTQLISSARDSTQLQSSQNSIGGLLIPASASSMTPARGGLDLFGIGRDSSAFARSQQPVRLLDDEDLELDLGFDDHLEEHRRSRGYGSTAHLHSDRFSAPPVIFDDDAAPIHDVFLPDANEHVAGTQGGISGPTQPTVDDVEMQDETSTETAQVAIRRKRHVPIKHVPLDGTTELHNSDLNQWNRDYLETMRNAARHKDLLKLAAIAKTNAEEWVLGSVLGMGRRGPLDIFSGARIIEAFTGIDLLTARAKRAREADPEDGTYQRRVRARSDPLDNEVGRGMNLNDQINAVLDEDDTIEYGRDAPTPLEDRRLSSLLPWNVSAGSRARSTSTHGRQPGGGGLFSRRGSHLISASPLQTHGAHPLYQPTSIDMHDGDEAFQLPMPDTLLTSGGGDDSYAGGGDESYELFGPAARVDTQTAGDSQWQRTALYGESANFLDFVRTAIESSATAATTGEASGQADETMPSISYTEDPTGDGKSVTFHALLPPEENSAVVAAQAFLHVLSLGTRNFLTVKQEVEFGEMRLSVIEV</sequence>
<evidence type="ECO:0000256" key="3">
    <source>
        <dbReference type="SAM" id="MobiDB-lite"/>
    </source>
</evidence>
<dbReference type="Pfam" id="PF04825">
    <property type="entry name" value="Rad21_Rec8_N"/>
    <property type="match status" value="1"/>
</dbReference>
<keyword evidence="2" id="KW-0539">Nucleus</keyword>
<reference evidence="6" key="2">
    <citation type="submission" date="2020-04" db="EMBL/GenBank/DDBJ databases">
        <authorList>
            <consortium name="NCBI Genome Project"/>
        </authorList>
    </citation>
    <scope>NUCLEOTIDE SEQUENCE</scope>
    <source>
        <strain evidence="6">CBS 342.82</strain>
    </source>
</reference>